<dbReference type="AlphaFoldDB" id="A0A370G550"/>
<keyword evidence="3 9" id="KW-0349">Heme</keyword>
<accession>A0A370G550</accession>
<evidence type="ECO:0000256" key="9">
    <source>
        <dbReference type="PIRSR" id="PIRSR000018-50"/>
    </source>
</evidence>
<dbReference type="GO" id="GO:0005506">
    <property type="term" value="F:iron ion binding"/>
    <property type="evidence" value="ECO:0007669"/>
    <property type="project" value="InterPro"/>
</dbReference>
<feature type="domain" description="Cytochrome c" evidence="13">
    <location>
        <begin position="321"/>
        <end position="411"/>
    </location>
</feature>
<keyword evidence="7 10" id="KW-0408">Iron</keyword>
<evidence type="ECO:0000313" key="14">
    <source>
        <dbReference type="EMBL" id="RDI38176.1"/>
    </source>
</evidence>
<dbReference type="GO" id="GO:0009055">
    <property type="term" value="F:electron transfer activity"/>
    <property type="evidence" value="ECO:0007669"/>
    <property type="project" value="InterPro"/>
</dbReference>
<name>A0A370G550_GLULI</name>
<dbReference type="GO" id="GO:0005886">
    <property type="term" value="C:plasma membrane"/>
    <property type="evidence" value="ECO:0007669"/>
    <property type="project" value="UniProtKB-SubCell"/>
</dbReference>
<keyword evidence="2" id="KW-1003">Cell membrane</keyword>
<evidence type="ECO:0000256" key="2">
    <source>
        <dbReference type="ARBA" id="ARBA00022475"/>
    </source>
</evidence>
<organism evidence="14 15">
    <name type="scientific">Gluconacetobacter liquefaciens</name>
    <name type="common">Acetobacter liquefaciens</name>
    <dbReference type="NCBI Taxonomy" id="89584"/>
    <lineage>
        <taxon>Bacteria</taxon>
        <taxon>Pseudomonadati</taxon>
        <taxon>Pseudomonadota</taxon>
        <taxon>Alphaproteobacteria</taxon>
        <taxon>Acetobacterales</taxon>
        <taxon>Acetobacteraceae</taxon>
        <taxon>Gluconacetobacter</taxon>
    </lineage>
</organism>
<keyword evidence="8" id="KW-0472">Membrane</keyword>
<comment type="subcellular location">
    <subcellularLocation>
        <location evidence="1">Cell membrane</location>
    </subcellularLocation>
</comment>
<evidence type="ECO:0000256" key="4">
    <source>
        <dbReference type="ARBA" id="ARBA00022723"/>
    </source>
</evidence>
<sequence>MKHCTFSFTTALGAAALLVLGHMPQARADASADLVAKGRYVAEASDCSACHTIKGGKPYGGGMEFKLPIGSIYSSNISPDPAHGIGTYSEAEFARAVREGVRKDGASLYPAMPFPSYARMSDSDIHALYIYFMKGVQPVAQAAPANGIPWPMSMRWPMIFWRAVFAPSVASAQKDVNRTFPTPAIARGAYLVEGPGHCGACHSPRGIALQEKALSASSGTAFLSGGAPIDGFVPTSLRQDQRTGLASWSEDDIVAFLSTGRNLKGESFGGMTDAVYHGTQHLTVEDLHAMAQYLRSLQPNSPNVAAWQYDPAAATALQHGDASARGAKVYVDHCAACHRTDGHGYAPAFPPLAGNPVVMSDQPDSLVHVVQSGAALPGMTKAPSAFVMPSYSQMLSAQQIADVVTFIRGAWGEQRLPRRCGNGHQPAEIRSPAGAGRKTRSAELNQRQRKVSGMVAGHRKAATDAQKETGAGSSPAPVLI</sequence>
<proteinExistence type="predicted"/>
<dbReference type="PIRSF" id="PIRSF000018">
    <property type="entry name" value="Mb_ADH_cyt_c"/>
    <property type="match status" value="1"/>
</dbReference>
<feature type="binding site" description="axial binding residue" evidence="10">
    <location>
        <position position="51"/>
    </location>
    <ligand>
        <name>heme c</name>
        <dbReference type="ChEBI" id="CHEBI:61717"/>
        <label>1</label>
    </ligand>
    <ligandPart>
        <name>Fe</name>
        <dbReference type="ChEBI" id="CHEBI:18248"/>
    </ligandPart>
</feature>
<evidence type="ECO:0000256" key="8">
    <source>
        <dbReference type="ARBA" id="ARBA00023136"/>
    </source>
</evidence>
<evidence type="ECO:0000256" key="1">
    <source>
        <dbReference type="ARBA" id="ARBA00004236"/>
    </source>
</evidence>
<gene>
    <name evidence="14" type="ORF">C7453_104117</name>
</gene>
<feature type="binding site" description="axial binding residue" evidence="10">
    <location>
        <position position="338"/>
    </location>
    <ligand>
        <name>heme c</name>
        <dbReference type="ChEBI" id="CHEBI:61717"/>
        <label>3</label>
    </ligand>
    <ligandPart>
        <name>Fe</name>
        <dbReference type="ChEBI" id="CHEBI:18248"/>
    </ligandPart>
</feature>
<dbReference type="GO" id="GO:0020037">
    <property type="term" value="F:heme binding"/>
    <property type="evidence" value="ECO:0007669"/>
    <property type="project" value="InterPro"/>
</dbReference>
<evidence type="ECO:0000256" key="10">
    <source>
        <dbReference type="PIRSR" id="PIRSR000018-51"/>
    </source>
</evidence>
<feature type="binding site" description="covalent" evidence="9">
    <location>
        <position position="47"/>
    </location>
    <ligand>
        <name>heme c</name>
        <dbReference type="ChEBI" id="CHEBI:61717"/>
        <label>1</label>
    </ligand>
</feature>
<dbReference type="InterPro" id="IPR051459">
    <property type="entry name" value="Cytochrome_c-type_DH"/>
</dbReference>
<dbReference type="EMBL" id="QQAW01000004">
    <property type="protein sequence ID" value="RDI38176.1"/>
    <property type="molecule type" value="Genomic_DNA"/>
</dbReference>
<dbReference type="InterPro" id="IPR014353">
    <property type="entry name" value="Membr-bd_ADH_cyt_c"/>
</dbReference>
<protein>
    <submittedName>
        <fullName evidence="14">Mono/diheme cytochrome c family protein</fullName>
    </submittedName>
</protein>
<keyword evidence="5 12" id="KW-0732">Signal</keyword>
<evidence type="ECO:0000256" key="7">
    <source>
        <dbReference type="ARBA" id="ARBA00023004"/>
    </source>
</evidence>
<dbReference type="SUPFAM" id="SSF46626">
    <property type="entry name" value="Cytochrome c"/>
    <property type="match status" value="3"/>
</dbReference>
<evidence type="ECO:0000256" key="5">
    <source>
        <dbReference type="ARBA" id="ARBA00022729"/>
    </source>
</evidence>
<dbReference type="GO" id="GO:0016614">
    <property type="term" value="F:oxidoreductase activity, acting on CH-OH group of donors"/>
    <property type="evidence" value="ECO:0007669"/>
    <property type="project" value="InterPro"/>
</dbReference>
<evidence type="ECO:0000256" key="11">
    <source>
        <dbReference type="SAM" id="MobiDB-lite"/>
    </source>
</evidence>
<feature type="binding site" description="covalent" evidence="9">
    <location>
        <position position="334"/>
    </location>
    <ligand>
        <name>heme c</name>
        <dbReference type="ChEBI" id="CHEBI:61717"/>
        <label>3</label>
    </ligand>
</feature>
<dbReference type="Proteomes" id="UP000254958">
    <property type="component" value="Unassembled WGS sequence"/>
</dbReference>
<evidence type="ECO:0000256" key="3">
    <source>
        <dbReference type="ARBA" id="ARBA00022617"/>
    </source>
</evidence>
<evidence type="ECO:0000256" key="12">
    <source>
        <dbReference type="SAM" id="SignalP"/>
    </source>
</evidence>
<dbReference type="PANTHER" id="PTHR35008">
    <property type="entry name" value="BLL4482 PROTEIN-RELATED"/>
    <property type="match status" value="1"/>
</dbReference>
<dbReference type="PANTHER" id="PTHR35008:SF8">
    <property type="entry name" value="ALCOHOL DEHYDROGENASE CYTOCHROME C SUBUNIT"/>
    <property type="match status" value="1"/>
</dbReference>
<dbReference type="Pfam" id="PF00034">
    <property type="entry name" value="Cytochrom_C"/>
    <property type="match status" value="2"/>
</dbReference>
<keyword evidence="6" id="KW-0677">Repeat</keyword>
<keyword evidence="4 10" id="KW-0479">Metal-binding</keyword>
<comment type="caution">
    <text evidence="14">The sequence shown here is derived from an EMBL/GenBank/DDBJ whole genome shotgun (WGS) entry which is preliminary data.</text>
</comment>
<feature type="binding site" description="covalent" evidence="9">
    <location>
        <position position="198"/>
    </location>
    <ligand>
        <name>heme c</name>
        <dbReference type="ChEBI" id="CHEBI:61717"/>
        <label>2</label>
    </ligand>
</feature>
<feature type="binding site" description="covalent" evidence="9">
    <location>
        <position position="50"/>
    </location>
    <ligand>
        <name>heme c</name>
        <dbReference type="ChEBI" id="CHEBI:61717"/>
        <label>1</label>
    </ligand>
</feature>
<feature type="binding site" description="axial binding residue" evidence="10">
    <location>
        <position position="202"/>
    </location>
    <ligand>
        <name>heme c</name>
        <dbReference type="ChEBI" id="CHEBI:61717"/>
        <label>2</label>
    </ligand>
    <ligandPart>
        <name>Fe</name>
        <dbReference type="ChEBI" id="CHEBI:18248"/>
    </ligandPart>
</feature>
<evidence type="ECO:0000313" key="15">
    <source>
        <dbReference type="Proteomes" id="UP000254958"/>
    </source>
</evidence>
<dbReference type="InterPro" id="IPR009056">
    <property type="entry name" value="Cyt_c-like_dom"/>
</dbReference>
<feature type="chain" id="PRO_5016917992" evidence="12">
    <location>
        <begin position="29"/>
        <end position="480"/>
    </location>
</feature>
<dbReference type="Gene3D" id="1.10.760.10">
    <property type="entry name" value="Cytochrome c-like domain"/>
    <property type="match status" value="3"/>
</dbReference>
<feature type="binding site" description="covalent" evidence="9">
    <location>
        <position position="201"/>
    </location>
    <ligand>
        <name>heme c</name>
        <dbReference type="ChEBI" id="CHEBI:61717"/>
        <label>2</label>
    </ligand>
</feature>
<evidence type="ECO:0000256" key="6">
    <source>
        <dbReference type="ARBA" id="ARBA00022737"/>
    </source>
</evidence>
<evidence type="ECO:0000259" key="13">
    <source>
        <dbReference type="PROSITE" id="PS51007"/>
    </source>
</evidence>
<dbReference type="PROSITE" id="PS51007">
    <property type="entry name" value="CYTC"/>
    <property type="match status" value="3"/>
</dbReference>
<feature type="domain" description="Cytochrome c" evidence="13">
    <location>
        <begin position="33"/>
        <end position="136"/>
    </location>
</feature>
<feature type="region of interest" description="Disordered" evidence="11">
    <location>
        <begin position="417"/>
        <end position="480"/>
    </location>
</feature>
<keyword evidence="15" id="KW-1185">Reference proteome</keyword>
<feature type="domain" description="Cytochrome c" evidence="13">
    <location>
        <begin position="183"/>
        <end position="298"/>
    </location>
</feature>
<dbReference type="InterPro" id="IPR036909">
    <property type="entry name" value="Cyt_c-like_dom_sf"/>
</dbReference>
<feature type="binding site" description="covalent" evidence="9">
    <location>
        <position position="337"/>
    </location>
    <ligand>
        <name>heme c</name>
        <dbReference type="ChEBI" id="CHEBI:61717"/>
        <label>3</label>
    </ligand>
</feature>
<comment type="cofactor">
    <cofactor evidence="9">
        <name>heme c</name>
        <dbReference type="ChEBI" id="CHEBI:61717"/>
    </cofactor>
    <text evidence="9">Binds 3 heme c groups covalently per subunit.</text>
</comment>
<reference evidence="14 15" key="1">
    <citation type="submission" date="2018-07" db="EMBL/GenBank/DDBJ databases">
        <title>Genomic Encyclopedia of Type Strains, Phase IV (KMG-IV): sequencing the most valuable type-strain genomes for metagenomic binning, comparative biology and taxonomic classification.</title>
        <authorList>
            <person name="Goeker M."/>
        </authorList>
    </citation>
    <scope>NUCLEOTIDE SEQUENCE [LARGE SCALE GENOMIC DNA]</scope>
    <source>
        <strain evidence="14 15">DSM 5603</strain>
    </source>
</reference>
<feature type="signal peptide" evidence="12">
    <location>
        <begin position="1"/>
        <end position="28"/>
    </location>
</feature>